<organism evidence="1 2">
    <name type="scientific">Necator americanus</name>
    <name type="common">Human hookworm</name>
    <dbReference type="NCBI Taxonomy" id="51031"/>
    <lineage>
        <taxon>Eukaryota</taxon>
        <taxon>Metazoa</taxon>
        <taxon>Ecdysozoa</taxon>
        <taxon>Nematoda</taxon>
        <taxon>Chromadorea</taxon>
        <taxon>Rhabditida</taxon>
        <taxon>Rhabditina</taxon>
        <taxon>Rhabditomorpha</taxon>
        <taxon>Strongyloidea</taxon>
        <taxon>Ancylostomatidae</taxon>
        <taxon>Bunostominae</taxon>
        <taxon>Necator</taxon>
    </lineage>
</organism>
<comment type="caution">
    <text evidence="1">The sequence shown here is derived from an EMBL/GenBank/DDBJ whole genome shotgun (WGS) entry which is preliminary data.</text>
</comment>
<gene>
    <name evidence="1" type="primary">Necator_chrX.g25332</name>
    <name evidence="1" type="ORF">RB195_025166</name>
</gene>
<name>A0ABR1ER54_NECAM</name>
<keyword evidence="2" id="KW-1185">Reference proteome</keyword>
<dbReference type="EMBL" id="JAVFWL010000006">
    <property type="protein sequence ID" value="KAK6765122.1"/>
    <property type="molecule type" value="Genomic_DNA"/>
</dbReference>
<reference evidence="1 2" key="1">
    <citation type="submission" date="2023-08" db="EMBL/GenBank/DDBJ databases">
        <title>A Necator americanus chromosomal reference genome.</title>
        <authorList>
            <person name="Ilik V."/>
            <person name="Petrzelkova K.J."/>
            <person name="Pardy F."/>
            <person name="Fuh T."/>
            <person name="Niatou-Singa F.S."/>
            <person name="Gouil Q."/>
            <person name="Baker L."/>
            <person name="Ritchie M.E."/>
            <person name="Jex A.R."/>
            <person name="Gazzola D."/>
            <person name="Li H."/>
            <person name="Toshio Fujiwara R."/>
            <person name="Zhan B."/>
            <person name="Aroian R.V."/>
            <person name="Pafco B."/>
            <person name="Schwarz E.M."/>
        </authorList>
    </citation>
    <scope>NUCLEOTIDE SEQUENCE [LARGE SCALE GENOMIC DNA]</scope>
    <source>
        <strain evidence="1 2">Aroian</strain>
        <tissue evidence="1">Whole animal</tissue>
    </source>
</reference>
<evidence type="ECO:0000313" key="1">
    <source>
        <dbReference type="EMBL" id="KAK6765122.1"/>
    </source>
</evidence>
<sequence>MHQKQTRSTERNEIEFAQDKTFLGGTASAKPQKSIPEEPIVVVDNSYETENASVVAKVITREATVVFGNALRSQNAVVRVLLLRPGECNDSSVVIHSPLLDLQTSCILV</sequence>
<accession>A0ABR1ER54</accession>
<proteinExistence type="predicted"/>
<protein>
    <submittedName>
        <fullName evidence="1">Uncharacterized protein</fullName>
    </submittedName>
</protein>
<evidence type="ECO:0000313" key="2">
    <source>
        <dbReference type="Proteomes" id="UP001303046"/>
    </source>
</evidence>
<dbReference type="Proteomes" id="UP001303046">
    <property type="component" value="Unassembled WGS sequence"/>
</dbReference>